<protein>
    <submittedName>
        <fullName evidence="2">Uncharacterized protein</fullName>
    </submittedName>
</protein>
<proteinExistence type="predicted"/>
<accession>A0ABW2BFJ6</accession>
<gene>
    <name evidence="2" type="ORF">ACFQE0_05210</name>
</gene>
<dbReference type="EMBL" id="JBHSWN010000001">
    <property type="protein sequence ID" value="MFC6789080.1"/>
    <property type="molecule type" value="Genomic_DNA"/>
</dbReference>
<sequence length="70" mass="7273">MKKPSAPSKPKQFFDVQVVPMAVNAAGSLEVALDQAARRLGLRPSTLVAGSAALLSLAVLCAVRSSRRPA</sequence>
<name>A0ABW2BFJ6_9HYPH</name>
<keyword evidence="1" id="KW-0472">Membrane</keyword>
<evidence type="ECO:0000256" key="1">
    <source>
        <dbReference type="SAM" id="Phobius"/>
    </source>
</evidence>
<dbReference type="Proteomes" id="UP001596292">
    <property type="component" value="Unassembled WGS sequence"/>
</dbReference>
<organism evidence="2 3">
    <name type="scientific">Methylobacterium komagatae</name>
    <dbReference type="NCBI Taxonomy" id="374425"/>
    <lineage>
        <taxon>Bacteria</taxon>
        <taxon>Pseudomonadati</taxon>
        <taxon>Pseudomonadota</taxon>
        <taxon>Alphaproteobacteria</taxon>
        <taxon>Hyphomicrobiales</taxon>
        <taxon>Methylobacteriaceae</taxon>
        <taxon>Methylobacterium</taxon>
    </lineage>
</organism>
<reference evidence="3" key="1">
    <citation type="journal article" date="2019" name="Int. J. Syst. Evol. Microbiol.">
        <title>The Global Catalogue of Microorganisms (GCM) 10K type strain sequencing project: providing services to taxonomists for standard genome sequencing and annotation.</title>
        <authorList>
            <consortium name="The Broad Institute Genomics Platform"/>
            <consortium name="The Broad Institute Genome Sequencing Center for Infectious Disease"/>
            <person name="Wu L."/>
            <person name="Ma J."/>
        </authorList>
    </citation>
    <scope>NUCLEOTIDE SEQUENCE [LARGE SCALE GENOMIC DNA]</scope>
    <source>
        <strain evidence="3">CCUG 48316</strain>
    </source>
</reference>
<keyword evidence="1" id="KW-0812">Transmembrane</keyword>
<keyword evidence="1" id="KW-1133">Transmembrane helix</keyword>
<evidence type="ECO:0000313" key="2">
    <source>
        <dbReference type="EMBL" id="MFC6789080.1"/>
    </source>
</evidence>
<comment type="caution">
    <text evidence="2">The sequence shown here is derived from an EMBL/GenBank/DDBJ whole genome shotgun (WGS) entry which is preliminary data.</text>
</comment>
<evidence type="ECO:0000313" key="3">
    <source>
        <dbReference type="Proteomes" id="UP001596292"/>
    </source>
</evidence>
<keyword evidence="3" id="KW-1185">Reference proteome</keyword>
<feature type="transmembrane region" description="Helical" evidence="1">
    <location>
        <begin position="45"/>
        <end position="63"/>
    </location>
</feature>
<dbReference type="RefSeq" id="WP_378967738.1">
    <property type="nucleotide sequence ID" value="NZ_JBHSWN010000001.1"/>
</dbReference>